<proteinExistence type="predicted"/>
<accession>A0A136A6N0</accession>
<keyword evidence="3" id="KW-1185">Reference proteome</keyword>
<protein>
    <submittedName>
        <fullName evidence="2">Nucleoprotein/polynucleotide-associated enzyme</fullName>
    </submittedName>
</protein>
<feature type="compositionally biased region" description="Basic residues" evidence="1">
    <location>
        <begin position="18"/>
        <end position="30"/>
    </location>
</feature>
<evidence type="ECO:0000313" key="2">
    <source>
        <dbReference type="EMBL" id="KXI30876.1"/>
    </source>
</evidence>
<dbReference type="EMBL" id="LSNE01000002">
    <property type="protein sequence ID" value="KXI30876.1"/>
    <property type="molecule type" value="Genomic_DNA"/>
</dbReference>
<evidence type="ECO:0000313" key="3">
    <source>
        <dbReference type="Proteomes" id="UP000070299"/>
    </source>
</evidence>
<dbReference type="InterPro" id="IPR018636">
    <property type="entry name" value="DUF2058"/>
</dbReference>
<dbReference type="Proteomes" id="UP000070299">
    <property type="component" value="Unassembled WGS sequence"/>
</dbReference>
<dbReference type="STRING" id="1799789.AX660_04560"/>
<evidence type="ECO:0000256" key="1">
    <source>
        <dbReference type="SAM" id="MobiDB-lite"/>
    </source>
</evidence>
<dbReference type="OrthoDB" id="5294470at2"/>
<sequence length="184" mass="20925">MALSLQEQLLKAGLTDKKKVKQVKQQKHKQAKEQQRHKVVETNEAKEAAAAAIEAKKNKDRELNQQTKIEAEKKAVVAQIKQLIEVNKQPRGKGDIVCNFTDGTLIKRMYVNAATQKDISQGKLAIVKYEQGYELVPMPVADKIAERDSQLVVYRVDNLSKEDKASSEQDDWYADYQIPDDLSW</sequence>
<name>A0A136A6N0_9ALTE</name>
<comment type="caution">
    <text evidence="2">The sequence shown here is derived from an EMBL/GenBank/DDBJ whole genome shotgun (WGS) entry which is preliminary data.</text>
</comment>
<dbReference type="Pfam" id="PF09831">
    <property type="entry name" value="DUF2058"/>
    <property type="match status" value="1"/>
</dbReference>
<gene>
    <name evidence="2" type="ORF">AX660_04560</name>
</gene>
<organism evidence="2 3">
    <name type="scientific">Paraglaciecola hydrolytica</name>
    <dbReference type="NCBI Taxonomy" id="1799789"/>
    <lineage>
        <taxon>Bacteria</taxon>
        <taxon>Pseudomonadati</taxon>
        <taxon>Pseudomonadota</taxon>
        <taxon>Gammaproteobacteria</taxon>
        <taxon>Alteromonadales</taxon>
        <taxon>Alteromonadaceae</taxon>
        <taxon>Paraglaciecola</taxon>
    </lineage>
</organism>
<dbReference type="AlphaFoldDB" id="A0A136A6N0"/>
<feature type="region of interest" description="Disordered" evidence="1">
    <location>
        <begin position="17"/>
        <end position="38"/>
    </location>
</feature>
<dbReference type="RefSeq" id="WP_068372042.1">
    <property type="nucleotide sequence ID" value="NZ_LSNE01000002.1"/>
</dbReference>
<reference evidence="3" key="1">
    <citation type="submission" date="2016-02" db="EMBL/GenBank/DDBJ databases">
        <authorList>
            <person name="Schultz-Johansen M."/>
            <person name="Glaring M.A."/>
            <person name="Bech P.K."/>
            <person name="Stougaard P."/>
        </authorList>
    </citation>
    <scope>NUCLEOTIDE SEQUENCE [LARGE SCALE GENOMIC DNA]</scope>
    <source>
        <strain evidence="3">S66</strain>
    </source>
</reference>